<keyword evidence="3" id="KW-1185">Reference proteome</keyword>
<feature type="compositionally biased region" description="Polar residues" evidence="1">
    <location>
        <begin position="70"/>
        <end position="80"/>
    </location>
</feature>
<comment type="caution">
    <text evidence="2">The sequence shown here is derived from an EMBL/GenBank/DDBJ whole genome shotgun (WGS) entry which is preliminary data.</text>
</comment>
<protein>
    <submittedName>
        <fullName evidence="2">Uncharacterized protein</fullName>
    </submittedName>
</protein>
<dbReference type="AlphaFoldDB" id="A0AB34KKR4"/>
<sequence>MAQQPDLQSILATLAQYSQNASIQAPPPAPNEQGNALDSAASVAVQNNTVAATRNSNADAIPTDPRLRGRTQSRSVTPSHAQALPQPQAPSIIDPATITVWQDGLRCVTKIAAQNKMFEASIRRMIKDQRAHEMRWYQERQALKHAQVSRAYSAAKASSILRSLNQGATGSAVEPQSEEDKQAELARFDRKVYAALQDMDAAMTAELKGLGVPFFGTNSELIVGEDQKATNAVPSASYPKWSGLLTETEMLELKRKMVGHLEALYRD</sequence>
<dbReference type="Pfam" id="PF10454">
    <property type="entry name" value="DUF2458"/>
    <property type="match status" value="1"/>
</dbReference>
<accession>A0AB34KKR4</accession>
<dbReference type="RefSeq" id="XP_069228778.1">
    <property type="nucleotide sequence ID" value="XM_069374676.1"/>
</dbReference>
<organism evidence="2 3">
    <name type="scientific">Cladosporium halotolerans</name>
    <dbReference type="NCBI Taxonomy" id="1052096"/>
    <lineage>
        <taxon>Eukaryota</taxon>
        <taxon>Fungi</taxon>
        <taxon>Dikarya</taxon>
        <taxon>Ascomycota</taxon>
        <taxon>Pezizomycotina</taxon>
        <taxon>Dothideomycetes</taxon>
        <taxon>Dothideomycetidae</taxon>
        <taxon>Cladosporiales</taxon>
        <taxon>Cladosporiaceae</taxon>
        <taxon>Cladosporium</taxon>
    </lineage>
</organism>
<reference evidence="2 3" key="1">
    <citation type="journal article" date="2020" name="Microbiol. Resour. Announc.">
        <title>Draft Genome Sequence of a Cladosporium Species Isolated from the Mesophotic Ascidian Didemnum maculosum.</title>
        <authorList>
            <person name="Gioti A."/>
            <person name="Siaperas R."/>
            <person name="Nikolaivits E."/>
            <person name="Le Goff G."/>
            <person name="Ouazzani J."/>
            <person name="Kotoulas G."/>
            <person name="Topakas E."/>
        </authorList>
    </citation>
    <scope>NUCLEOTIDE SEQUENCE [LARGE SCALE GENOMIC DNA]</scope>
    <source>
        <strain evidence="2 3">TM138-S3</strain>
    </source>
</reference>
<dbReference type="InterPro" id="IPR018858">
    <property type="entry name" value="DUF2458"/>
</dbReference>
<evidence type="ECO:0000256" key="1">
    <source>
        <dbReference type="SAM" id="MobiDB-lite"/>
    </source>
</evidence>
<dbReference type="Proteomes" id="UP000803884">
    <property type="component" value="Unassembled WGS sequence"/>
</dbReference>
<name>A0AB34KKR4_9PEZI</name>
<dbReference type="GeneID" id="96007514"/>
<evidence type="ECO:0000313" key="3">
    <source>
        <dbReference type="Proteomes" id="UP000803884"/>
    </source>
</evidence>
<proteinExistence type="predicted"/>
<gene>
    <name evidence="2" type="ORF">WHR41_06071</name>
</gene>
<dbReference type="EMBL" id="JAAQHG020000018">
    <property type="protein sequence ID" value="KAL1585672.1"/>
    <property type="molecule type" value="Genomic_DNA"/>
</dbReference>
<feature type="region of interest" description="Disordered" evidence="1">
    <location>
        <begin position="53"/>
        <end position="89"/>
    </location>
</feature>
<evidence type="ECO:0000313" key="2">
    <source>
        <dbReference type="EMBL" id="KAL1585672.1"/>
    </source>
</evidence>